<dbReference type="GO" id="GO:0005385">
    <property type="term" value="F:zinc ion transmembrane transporter activity"/>
    <property type="evidence" value="ECO:0007669"/>
    <property type="project" value="TreeGrafter"/>
</dbReference>
<comment type="similarity">
    <text evidence="2">Belongs to the ZIP transporter (TC 2.A.5) family.</text>
</comment>
<sequence length="632" mass="69065">MASSTIAHIFAAIFVCYLCGTLQQAHAATEYNRYLAHIFQKYGTGGTISFEGLEHLMYNLGLGQIEFEPEHTVDVHRPKGFKIDDDAQLTAYFEQKNLKFQHTDEDIQVLTQKNAEGKVTDELDILIKEKGKGILLEFKEMHDPKHRHPRDSDASLDAAPLSANVCLSPKSMLRLVVDHNDLHNRKLYKTYTTDDVTKAHNSEDEYNEFINDVQLTPVAFMKLCPALLAQIDQHVCIRPAPLSNGMNAKQALWNAWIYASISIFILSACGLLGILLVPLMKTVAYQEILKFLVAVAIGTLAGDALMHLLPHALVPDHDHEHEHDEHAVETAESAHDSHEAVWICACAFFTCIFMYVLEHILPLLRGDSAGGHGHAHGHGHGHSHGGHGHKQAHTHKQAHAHKPGHAHAHHAEQAHHGEHAHHAEQAPSGKPTDNVLTANIVAPVNNDAKEINIMLNETKKDEKAPNRPLTPVAFMVVIGDGLHNLTDGLAIGAAFASDPVTGMATAFAVLCHELPHELGDFALLLQTGVSLRRAVYLNIVSSVLSFLGMAIGLFIAGAHGNMTQWIYACTAGSFLYIALADLVPAMSEVEAHAHDAKSKLKGTLIQIFGMLLGGLIMLAIAVNEHSLSALFK</sequence>
<feature type="signal peptide" evidence="8">
    <location>
        <begin position="1"/>
        <end position="27"/>
    </location>
</feature>
<dbReference type="OrthoDB" id="200954at2759"/>
<feature type="region of interest" description="Disordered" evidence="6">
    <location>
        <begin position="371"/>
        <end position="434"/>
    </location>
</feature>
<dbReference type="AlphaFoldDB" id="A0A0K8UKP3"/>
<keyword evidence="8" id="KW-0732">Signal</keyword>
<comment type="subcellular location">
    <subcellularLocation>
        <location evidence="1">Membrane</location>
        <topology evidence="1">Multi-pass membrane protein</topology>
    </subcellularLocation>
</comment>
<feature type="transmembrane region" description="Helical" evidence="7">
    <location>
        <begin position="535"/>
        <end position="558"/>
    </location>
</feature>
<reference evidence="9" key="1">
    <citation type="submission" date="2015-06" db="EMBL/GenBank/DDBJ databases">
        <authorList>
            <person name="Hoefler B.C."/>
            <person name="Straight P.D."/>
        </authorList>
    </citation>
    <scope>NUCLEOTIDE SEQUENCE</scope>
</reference>
<evidence type="ECO:0000256" key="1">
    <source>
        <dbReference type="ARBA" id="ARBA00004141"/>
    </source>
</evidence>
<feature type="transmembrane region" description="Helical" evidence="7">
    <location>
        <begin position="604"/>
        <end position="622"/>
    </location>
</feature>
<dbReference type="InterPro" id="IPR050799">
    <property type="entry name" value="ZIP_Transporter"/>
</dbReference>
<name>A0A0K8UKP3_BACLA</name>
<evidence type="ECO:0000256" key="8">
    <source>
        <dbReference type="SAM" id="SignalP"/>
    </source>
</evidence>
<dbReference type="EMBL" id="GDHF01025389">
    <property type="protein sequence ID" value="JAI26925.1"/>
    <property type="molecule type" value="Transcribed_RNA"/>
</dbReference>
<feature type="compositionally biased region" description="Basic and acidic residues" evidence="6">
    <location>
        <begin position="409"/>
        <end position="424"/>
    </location>
</feature>
<dbReference type="GO" id="GO:0005886">
    <property type="term" value="C:plasma membrane"/>
    <property type="evidence" value="ECO:0007669"/>
    <property type="project" value="TreeGrafter"/>
</dbReference>
<dbReference type="PANTHER" id="PTHR12191">
    <property type="entry name" value="SOLUTE CARRIER FAMILY 39"/>
    <property type="match status" value="1"/>
</dbReference>
<feature type="transmembrane region" description="Helical" evidence="7">
    <location>
        <begin position="291"/>
        <end position="309"/>
    </location>
</feature>
<evidence type="ECO:0000256" key="7">
    <source>
        <dbReference type="SAM" id="Phobius"/>
    </source>
</evidence>
<feature type="transmembrane region" description="Helical" evidence="7">
    <location>
        <begin position="564"/>
        <end position="583"/>
    </location>
</feature>
<keyword evidence="5 7" id="KW-0472">Membrane</keyword>
<evidence type="ECO:0000256" key="3">
    <source>
        <dbReference type="ARBA" id="ARBA00022692"/>
    </source>
</evidence>
<evidence type="ECO:0000313" key="9">
    <source>
        <dbReference type="EMBL" id="JAI26925.1"/>
    </source>
</evidence>
<dbReference type="InterPro" id="IPR003689">
    <property type="entry name" value="ZIP"/>
</dbReference>
<feature type="transmembrane region" description="Helical" evidence="7">
    <location>
        <begin position="340"/>
        <end position="357"/>
    </location>
</feature>
<evidence type="ECO:0000256" key="4">
    <source>
        <dbReference type="ARBA" id="ARBA00022989"/>
    </source>
</evidence>
<dbReference type="GO" id="GO:0030003">
    <property type="term" value="P:intracellular monoatomic cation homeostasis"/>
    <property type="evidence" value="ECO:0007669"/>
    <property type="project" value="TreeGrafter"/>
</dbReference>
<organism evidence="9">
    <name type="scientific">Bactrocera latifrons</name>
    <name type="common">Malaysian fruit fly</name>
    <name type="synonym">Chaetodacus latifrons</name>
    <dbReference type="NCBI Taxonomy" id="174628"/>
    <lineage>
        <taxon>Eukaryota</taxon>
        <taxon>Metazoa</taxon>
        <taxon>Ecdysozoa</taxon>
        <taxon>Arthropoda</taxon>
        <taxon>Hexapoda</taxon>
        <taxon>Insecta</taxon>
        <taxon>Pterygota</taxon>
        <taxon>Neoptera</taxon>
        <taxon>Endopterygota</taxon>
        <taxon>Diptera</taxon>
        <taxon>Brachycera</taxon>
        <taxon>Muscomorpha</taxon>
        <taxon>Tephritoidea</taxon>
        <taxon>Tephritidae</taxon>
        <taxon>Bactrocera</taxon>
        <taxon>Bactrocera</taxon>
    </lineage>
</organism>
<proteinExistence type="inferred from homology"/>
<dbReference type="GO" id="GO:0071578">
    <property type="term" value="P:zinc ion import across plasma membrane"/>
    <property type="evidence" value="ECO:0007669"/>
    <property type="project" value="TreeGrafter"/>
</dbReference>
<keyword evidence="3 7" id="KW-0812">Transmembrane</keyword>
<dbReference type="PANTHER" id="PTHR12191:SF31">
    <property type="entry name" value="IP18018P"/>
    <property type="match status" value="1"/>
</dbReference>
<feature type="chain" id="PRO_5005521211" evidence="8">
    <location>
        <begin position="28"/>
        <end position="632"/>
    </location>
</feature>
<keyword evidence="4 7" id="KW-1133">Transmembrane helix</keyword>
<protein>
    <submittedName>
        <fullName evidence="9">Zinc transporter ZIP10</fullName>
    </submittedName>
</protein>
<evidence type="ECO:0000256" key="5">
    <source>
        <dbReference type="ARBA" id="ARBA00023136"/>
    </source>
</evidence>
<dbReference type="GO" id="GO:0140410">
    <property type="term" value="F:monoatomic cation:bicarbonate symporter activity"/>
    <property type="evidence" value="ECO:0007669"/>
    <property type="project" value="TreeGrafter"/>
</dbReference>
<accession>A0A0K8UKP3</accession>
<gene>
    <name evidence="9" type="primary">slc39a10</name>
    <name evidence="9" type="ORF">c1_g1_i1</name>
</gene>
<evidence type="ECO:0000256" key="2">
    <source>
        <dbReference type="ARBA" id="ARBA00006939"/>
    </source>
</evidence>
<feature type="transmembrane region" description="Helical" evidence="7">
    <location>
        <begin position="256"/>
        <end position="279"/>
    </location>
</feature>
<dbReference type="Pfam" id="PF02535">
    <property type="entry name" value="Zip"/>
    <property type="match status" value="1"/>
</dbReference>
<evidence type="ECO:0000256" key="6">
    <source>
        <dbReference type="SAM" id="MobiDB-lite"/>
    </source>
</evidence>
<feature type="compositionally biased region" description="Basic residues" evidence="6">
    <location>
        <begin position="373"/>
        <end position="408"/>
    </location>
</feature>